<dbReference type="EMBL" id="JAIXNE010000003">
    <property type="protein sequence ID" value="MCA6076037.1"/>
    <property type="molecule type" value="Genomic_DNA"/>
</dbReference>
<evidence type="ECO:0000256" key="2">
    <source>
        <dbReference type="ARBA" id="ARBA00023125"/>
    </source>
</evidence>
<accession>A0A9X1HPM6</accession>
<dbReference type="SMART" id="SM00530">
    <property type="entry name" value="HTH_XRE"/>
    <property type="match status" value="1"/>
</dbReference>
<evidence type="ECO:0000313" key="8">
    <source>
        <dbReference type="Proteomes" id="UP001139409"/>
    </source>
</evidence>
<dbReference type="Pfam" id="PF01381">
    <property type="entry name" value="HTH_3"/>
    <property type="match status" value="1"/>
</dbReference>
<dbReference type="SUPFAM" id="SSF47413">
    <property type="entry name" value="lambda repressor-like DNA-binding domains"/>
    <property type="match status" value="1"/>
</dbReference>
<reference evidence="5" key="1">
    <citation type="submission" date="2021-09" db="EMBL/GenBank/DDBJ databases">
        <title>Fulvivirga sp. isolated from coastal sediment.</title>
        <authorList>
            <person name="Yu H."/>
        </authorList>
    </citation>
    <scope>NUCLEOTIDE SEQUENCE</scope>
    <source>
        <strain evidence="5">1062</strain>
    </source>
</reference>
<name>A0A9X1HPM6_9BACT</name>
<dbReference type="InterPro" id="IPR010982">
    <property type="entry name" value="Lambda_DNA-bd_dom_sf"/>
</dbReference>
<sequence>MNIDNEFKPERIIMLRNMLQLSQVNFAKKIHISQGALSQIENGKSQISLETLRNISHELNVNCNWVVNGQGNIFMNGESEHPKQKEVKQVVVKATGVKKPGLPLVKASQQKQYAKKFNQGDFIKGLDMFLIPGFEDGNYRMFEVADDAMAPSLSPKEYVIGTPVSDHTTIENGTLAVIVNKDGVIIRRVHFYANEKHVLILKSDNRKVKNLNLHHDKIDEIWVIKGKVTTAFTSAGLIDSKRIERLESSLDNLRKEVKKLIRS</sequence>
<proteinExistence type="predicted"/>
<protein>
    <submittedName>
        <fullName evidence="5">Helix-turn-helix domain-containing protein</fullName>
    </submittedName>
</protein>
<evidence type="ECO:0000313" key="5">
    <source>
        <dbReference type="EMBL" id="MCA6074860.1"/>
    </source>
</evidence>
<dbReference type="PROSITE" id="PS50943">
    <property type="entry name" value="HTH_CROC1"/>
    <property type="match status" value="1"/>
</dbReference>
<evidence type="ECO:0000313" key="7">
    <source>
        <dbReference type="EMBL" id="MCA6077165.1"/>
    </source>
</evidence>
<dbReference type="EMBL" id="JAIXNE010000002">
    <property type="protein sequence ID" value="MCA6074860.1"/>
    <property type="molecule type" value="Genomic_DNA"/>
</dbReference>
<dbReference type="Pfam" id="PF00717">
    <property type="entry name" value="Peptidase_S24"/>
    <property type="match status" value="1"/>
</dbReference>
<keyword evidence="1" id="KW-0805">Transcription regulation</keyword>
<dbReference type="InterPro" id="IPR015927">
    <property type="entry name" value="Peptidase_S24_S26A/B/C"/>
</dbReference>
<dbReference type="RefSeq" id="WP_225697970.1">
    <property type="nucleotide sequence ID" value="NZ_JAIXNE010000002.1"/>
</dbReference>
<dbReference type="Gene3D" id="2.10.109.10">
    <property type="entry name" value="Umud Fragment, subunit A"/>
    <property type="match status" value="1"/>
</dbReference>
<dbReference type="PANTHER" id="PTHR40661">
    <property type="match status" value="1"/>
</dbReference>
<dbReference type="CDD" id="cd06529">
    <property type="entry name" value="S24_LexA-like"/>
    <property type="match status" value="1"/>
</dbReference>
<dbReference type="AlphaFoldDB" id="A0A9X1HPM6"/>
<dbReference type="Proteomes" id="UP001139409">
    <property type="component" value="Unassembled WGS sequence"/>
</dbReference>
<dbReference type="Gene3D" id="1.10.260.40">
    <property type="entry name" value="lambda repressor-like DNA-binding domains"/>
    <property type="match status" value="1"/>
</dbReference>
<dbReference type="PANTHER" id="PTHR40661:SF3">
    <property type="entry name" value="FELS-1 PROPHAGE TRANSCRIPTIONAL REGULATOR"/>
    <property type="match status" value="1"/>
</dbReference>
<keyword evidence="8" id="KW-1185">Reference proteome</keyword>
<dbReference type="EMBL" id="JAIXNE010000004">
    <property type="protein sequence ID" value="MCA6077165.1"/>
    <property type="molecule type" value="Genomic_DNA"/>
</dbReference>
<dbReference type="SUPFAM" id="SSF51306">
    <property type="entry name" value="LexA/Signal peptidase"/>
    <property type="match status" value="1"/>
</dbReference>
<gene>
    <name evidence="5" type="ORF">LDX50_08265</name>
    <name evidence="6" type="ORF">LDX50_14235</name>
    <name evidence="7" type="ORF">LDX50_19955</name>
</gene>
<evidence type="ECO:0000256" key="3">
    <source>
        <dbReference type="ARBA" id="ARBA00023163"/>
    </source>
</evidence>
<dbReference type="CDD" id="cd00093">
    <property type="entry name" value="HTH_XRE"/>
    <property type="match status" value="1"/>
</dbReference>
<evidence type="ECO:0000256" key="1">
    <source>
        <dbReference type="ARBA" id="ARBA00023015"/>
    </source>
</evidence>
<dbReference type="InterPro" id="IPR039418">
    <property type="entry name" value="LexA-like"/>
</dbReference>
<evidence type="ECO:0000259" key="4">
    <source>
        <dbReference type="PROSITE" id="PS50943"/>
    </source>
</evidence>
<evidence type="ECO:0000313" key="6">
    <source>
        <dbReference type="EMBL" id="MCA6076037.1"/>
    </source>
</evidence>
<dbReference type="InterPro" id="IPR036286">
    <property type="entry name" value="LexA/Signal_pep-like_sf"/>
</dbReference>
<dbReference type="InterPro" id="IPR001387">
    <property type="entry name" value="Cro/C1-type_HTH"/>
</dbReference>
<keyword evidence="3" id="KW-0804">Transcription</keyword>
<feature type="domain" description="HTH cro/C1-type" evidence="4">
    <location>
        <begin position="12"/>
        <end position="66"/>
    </location>
</feature>
<comment type="caution">
    <text evidence="5">The sequence shown here is derived from an EMBL/GenBank/DDBJ whole genome shotgun (WGS) entry which is preliminary data.</text>
</comment>
<dbReference type="GO" id="GO:0003677">
    <property type="term" value="F:DNA binding"/>
    <property type="evidence" value="ECO:0007669"/>
    <property type="project" value="UniProtKB-KW"/>
</dbReference>
<keyword evidence="2" id="KW-0238">DNA-binding</keyword>
<organism evidence="5 8">
    <name type="scientific">Fulvivirga sedimenti</name>
    <dbReference type="NCBI Taxonomy" id="2879465"/>
    <lineage>
        <taxon>Bacteria</taxon>
        <taxon>Pseudomonadati</taxon>
        <taxon>Bacteroidota</taxon>
        <taxon>Cytophagia</taxon>
        <taxon>Cytophagales</taxon>
        <taxon>Fulvivirgaceae</taxon>
        <taxon>Fulvivirga</taxon>
    </lineage>
</organism>